<feature type="region of interest" description="Disordered" evidence="1">
    <location>
        <begin position="1"/>
        <end position="20"/>
    </location>
</feature>
<dbReference type="SUPFAM" id="SSF81383">
    <property type="entry name" value="F-box domain"/>
    <property type="match status" value="1"/>
</dbReference>
<dbReference type="GO" id="GO:0016301">
    <property type="term" value="F:kinase activity"/>
    <property type="evidence" value="ECO:0007669"/>
    <property type="project" value="InterPro"/>
</dbReference>
<dbReference type="SUPFAM" id="SSF52540">
    <property type="entry name" value="P-loop containing nucleoside triphosphate hydrolases"/>
    <property type="match status" value="1"/>
</dbReference>
<dbReference type="InterPro" id="IPR006083">
    <property type="entry name" value="PRK/URK"/>
</dbReference>
<protein>
    <recommendedName>
        <fullName evidence="2">Phosphoribulokinase/uridine kinase domain-containing protein</fullName>
    </recommendedName>
</protein>
<evidence type="ECO:0000259" key="2">
    <source>
        <dbReference type="Pfam" id="PF00485"/>
    </source>
</evidence>
<dbReference type="Gene3D" id="3.40.50.300">
    <property type="entry name" value="P-loop containing nucleotide triphosphate hydrolases"/>
    <property type="match status" value="2"/>
</dbReference>
<accession>A0A6G1BNE6</accession>
<dbReference type="Pfam" id="PF00485">
    <property type="entry name" value="PRK"/>
    <property type="match status" value="1"/>
</dbReference>
<evidence type="ECO:0000313" key="3">
    <source>
        <dbReference type="EMBL" id="KAF0889331.1"/>
    </source>
</evidence>
<dbReference type="FunFam" id="3.80.10.10:FF:000597">
    <property type="entry name" value="F-box/LRR-repeat protein 17"/>
    <property type="match status" value="1"/>
</dbReference>
<dbReference type="InterPro" id="IPR032675">
    <property type="entry name" value="LRR_dom_sf"/>
</dbReference>
<reference evidence="3 4" key="1">
    <citation type="submission" date="2019-11" db="EMBL/GenBank/DDBJ databases">
        <title>Whole genome sequence of Oryza granulata.</title>
        <authorList>
            <person name="Li W."/>
        </authorList>
    </citation>
    <scope>NUCLEOTIDE SEQUENCE [LARGE SCALE GENOMIC DNA]</scope>
    <source>
        <strain evidence="4">cv. Menghai</strain>
        <tissue evidence="3">Leaf</tissue>
    </source>
</reference>
<dbReference type="Proteomes" id="UP000479710">
    <property type="component" value="Unassembled WGS sequence"/>
</dbReference>
<dbReference type="InterPro" id="IPR027417">
    <property type="entry name" value="P-loop_NTPase"/>
</dbReference>
<dbReference type="Gene3D" id="3.80.10.10">
    <property type="entry name" value="Ribonuclease Inhibitor"/>
    <property type="match status" value="2"/>
</dbReference>
<dbReference type="FunFam" id="3.80.10.10:FF:000504">
    <property type="entry name" value="F-box family protein"/>
    <property type="match status" value="1"/>
</dbReference>
<gene>
    <name evidence="3" type="ORF">E2562_023634</name>
</gene>
<feature type="domain" description="Phosphoribulokinase/uridine kinase" evidence="2">
    <location>
        <begin position="747"/>
        <end position="949"/>
    </location>
</feature>
<dbReference type="InterPro" id="IPR050648">
    <property type="entry name" value="F-box_LRR-repeat"/>
</dbReference>
<name>A0A6G1BNE6_9ORYZ</name>
<dbReference type="EMBL" id="SPHZ02000012">
    <property type="protein sequence ID" value="KAF0889331.1"/>
    <property type="molecule type" value="Genomic_DNA"/>
</dbReference>
<dbReference type="AlphaFoldDB" id="A0A6G1BNE6"/>
<dbReference type="InterPro" id="IPR036047">
    <property type="entry name" value="F-box-like_dom_sf"/>
</dbReference>
<organism evidence="3 4">
    <name type="scientific">Oryza meyeriana var. granulata</name>
    <dbReference type="NCBI Taxonomy" id="110450"/>
    <lineage>
        <taxon>Eukaryota</taxon>
        <taxon>Viridiplantae</taxon>
        <taxon>Streptophyta</taxon>
        <taxon>Embryophyta</taxon>
        <taxon>Tracheophyta</taxon>
        <taxon>Spermatophyta</taxon>
        <taxon>Magnoliopsida</taxon>
        <taxon>Liliopsida</taxon>
        <taxon>Poales</taxon>
        <taxon>Poaceae</taxon>
        <taxon>BOP clade</taxon>
        <taxon>Oryzoideae</taxon>
        <taxon>Oryzeae</taxon>
        <taxon>Oryzinae</taxon>
        <taxon>Oryza</taxon>
        <taxon>Oryza meyeriana</taxon>
    </lineage>
</organism>
<dbReference type="PANTHER" id="PTHR13382:SF21">
    <property type="entry name" value="OS12G0601000 PROTEIN"/>
    <property type="match status" value="1"/>
</dbReference>
<dbReference type="PANTHER" id="PTHR13382">
    <property type="entry name" value="MITOCHONDRIAL ATP SYNTHASE COUPLING FACTOR B"/>
    <property type="match status" value="1"/>
</dbReference>
<keyword evidence="4" id="KW-1185">Reference proteome</keyword>
<dbReference type="GO" id="GO:0005737">
    <property type="term" value="C:cytoplasm"/>
    <property type="evidence" value="ECO:0007669"/>
    <property type="project" value="TreeGrafter"/>
</dbReference>
<feature type="compositionally biased region" description="Low complexity" evidence="1">
    <location>
        <begin position="1"/>
        <end position="13"/>
    </location>
</feature>
<proteinExistence type="predicted"/>
<evidence type="ECO:0000256" key="1">
    <source>
        <dbReference type="SAM" id="MobiDB-lite"/>
    </source>
</evidence>
<dbReference type="GO" id="GO:0005524">
    <property type="term" value="F:ATP binding"/>
    <property type="evidence" value="ECO:0007669"/>
    <property type="project" value="InterPro"/>
</dbReference>
<comment type="caution">
    <text evidence="3">The sequence shown here is derived from an EMBL/GenBank/DDBJ whole genome shotgun (WGS) entry which is preliminary data.</text>
</comment>
<evidence type="ECO:0000313" key="4">
    <source>
        <dbReference type="Proteomes" id="UP000479710"/>
    </source>
</evidence>
<dbReference type="SUPFAM" id="SSF52047">
    <property type="entry name" value="RNI-like"/>
    <property type="match status" value="1"/>
</dbReference>
<sequence length="953" mass="104315">MASSDPSSGPAAAGKKRGSYNCGRCGLPKKGHVCSVPAPAGDAAAAGMEHKLPRRALDFDEAVAPPRPPEKKAKVEVVEVESEEEEREARGWVEVAGGRRVPGEVVVEVLRRLAPRAVASSAAVSRGWRECARRVWRAAEELRLRAAGVRPVGALLPRCPALSRLVLRMESDVDATMLACVAFSCPILQSLEISMADSAANRMTGDELTRFVSEKRSLSVLKLDGCSNLSFLNISSSSLSTLWLSDLSSLTKSVINCPNMNELSLGFTQQNNDSTDLISLMDSLGRTCSNLRNLHISSIHLCNEAVFSLESANLRGLCVLSLILGSKITDAAVASIVRSYASLDLLDLSGSSITDNGLGMISKAFPHTLTRLLLALCPNITSCGVQVATAQLPLLQLMDCGKSLCASSQAEAERSYFGEIYGGIKFCSKLPVQRKQQPAYQKLIIKHANLKKLSLWGCSALDALYVNCPELSDLNLNSCTNLHPERLLLQCPSLKDVHASGCRDMLIGAIRNQVLNEFASAEPRVPCKRLADGSKRVQVPHFMLEQMSETIVILSAIRGGEMGWRVEAEPVYRSSELADGITKPLQPPGLRKKMAVLFASNTARLSKQPKTTTDGTHLRQLARTPTRAWRRPATTEMAIPAAVVRVGGYMSWGSYCPTTRSRTVVVKAMPRSSIGGGGASFRLALPRRSIRAAIQNKRQIVPCYQRQDASVPAPRFEAKSMEEVYDALAEHLCSVLTNIEHLDSKYIVGIAGPPGAGKSTVASEVVQRVNKRWSQKHENGSSLISTEEIATMLPMDGFHLYRSQLDAMEDPKEAHARRGAPWTFDPSRFLKCLQTLREEGSVYAPSFDHGVGDPVENDIFVKPQHKIVIVEGNYLLLEEDAWREIRALFDEKWFIDIDIDVSMQRVLKRHVATGKEPDVAAWRISYNDRPNAELIMKSKKTADLVIRSVDLSS</sequence>
<dbReference type="OrthoDB" id="6362633at2759"/>